<dbReference type="InterPro" id="IPR011332">
    <property type="entry name" value="Ribosomal_zn-bd"/>
</dbReference>
<dbReference type="Pfam" id="PF01780">
    <property type="entry name" value="Ribosomal_L37ae"/>
    <property type="match status" value="1"/>
</dbReference>
<reference evidence="8 9" key="1">
    <citation type="submission" date="2020-12" db="EMBL/GenBank/DDBJ databases">
        <title>De novo assembly of Tibetan sheep genome.</title>
        <authorList>
            <person name="Li X."/>
        </authorList>
    </citation>
    <scope>NUCLEOTIDE SEQUENCE [LARGE SCALE GENOMIC DNA]</scope>
    <source>
        <tissue evidence="8">Heart</tissue>
    </source>
</reference>
<accession>A0A836D9A5</accession>
<evidence type="ECO:0000256" key="7">
    <source>
        <dbReference type="SAM" id="MobiDB-lite"/>
    </source>
</evidence>
<evidence type="ECO:0000256" key="3">
    <source>
        <dbReference type="ARBA" id="ARBA00022771"/>
    </source>
</evidence>
<dbReference type="FunFam" id="2.20.25.30:FF:000002">
    <property type="entry name" value="60S ribosomal protein L37a"/>
    <property type="match status" value="1"/>
</dbReference>
<dbReference type="Proteomes" id="UP000664991">
    <property type="component" value="Unassembled WGS sequence"/>
</dbReference>
<protein>
    <recommendedName>
        <fullName evidence="10">60S ribosomal protein L37a</fullName>
    </recommendedName>
</protein>
<keyword evidence="4" id="KW-0862">Zinc</keyword>
<dbReference type="GO" id="GO:0022625">
    <property type="term" value="C:cytosolic large ribosomal subunit"/>
    <property type="evidence" value="ECO:0007669"/>
    <property type="project" value="TreeGrafter"/>
</dbReference>
<dbReference type="SUPFAM" id="SSF57829">
    <property type="entry name" value="Zn-binding ribosomal proteins"/>
    <property type="match status" value="1"/>
</dbReference>
<proteinExistence type="inferred from homology"/>
<feature type="region of interest" description="Disordered" evidence="7">
    <location>
        <begin position="1"/>
        <end position="24"/>
    </location>
</feature>
<keyword evidence="5" id="KW-0689">Ribosomal protein</keyword>
<comment type="similarity">
    <text evidence="1">Belongs to the eukaryotic ribosomal protein eL43 family.</text>
</comment>
<dbReference type="Gene3D" id="2.20.25.30">
    <property type="match status" value="1"/>
</dbReference>
<evidence type="ECO:0000256" key="2">
    <source>
        <dbReference type="ARBA" id="ARBA00022723"/>
    </source>
</evidence>
<dbReference type="GO" id="GO:0003735">
    <property type="term" value="F:structural constituent of ribosome"/>
    <property type="evidence" value="ECO:0007669"/>
    <property type="project" value="InterPro"/>
</dbReference>
<evidence type="ECO:0000256" key="5">
    <source>
        <dbReference type="ARBA" id="ARBA00022980"/>
    </source>
</evidence>
<evidence type="ECO:0000313" key="8">
    <source>
        <dbReference type="EMBL" id="KAG5214042.1"/>
    </source>
</evidence>
<name>A0A836D9A5_SHEEP</name>
<evidence type="ECO:0000256" key="1">
    <source>
        <dbReference type="ARBA" id="ARBA00008672"/>
    </source>
</evidence>
<feature type="compositionally biased region" description="Basic and acidic residues" evidence="7">
    <location>
        <begin position="1"/>
        <end position="12"/>
    </location>
</feature>
<evidence type="ECO:0000256" key="6">
    <source>
        <dbReference type="ARBA" id="ARBA00023274"/>
    </source>
</evidence>
<comment type="caution">
    <text evidence="8">The sequence shown here is derived from an EMBL/GenBank/DDBJ whole genome shotgun (WGS) entry which is preliminary data.</text>
</comment>
<gene>
    <name evidence="8" type="ORF">JEQ12_009828</name>
</gene>
<dbReference type="PANTHER" id="PTHR48188">
    <property type="entry name" value="60S RIBOSOMAL PROTEIN L43"/>
    <property type="match status" value="1"/>
</dbReference>
<dbReference type="GO" id="GO:0006412">
    <property type="term" value="P:translation"/>
    <property type="evidence" value="ECO:0007669"/>
    <property type="project" value="InterPro"/>
</dbReference>
<dbReference type="AlphaFoldDB" id="A0A836D9A5"/>
<dbReference type="InterPro" id="IPR011331">
    <property type="entry name" value="Ribosomal_eL37/eL43"/>
</dbReference>
<dbReference type="HAMAP" id="MF_00327">
    <property type="entry name" value="Ribosomal_eL43"/>
    <property type="match status" value="1"/>
</dbReference>
<keyword evidence="6" id="KW-0687">Ribonucleoprotein</keyword>
<dbReference type="GO" id="GO:0008270">
    <property type="term" value="F:zinc ion binding"/>
    <property type="evidence" value="ECO:0007669"/>
    <property type="project" value="UniProtKB-KW"/>
</dbReference>
<evidence type="ECO:0000256" key="4">
    <source>
        <dbReference type="ARBA" id="ARBA00022833"/>
    </source>
</evidence>
<dbReference type="GO" id="GO:0070180">
    <property type="term" value="F:large ribosomal subunit rRNA binding"/>
    <property type="evidence" value="ECO:0007669"/>
    <property type="project" value="TreeGrafter"/>
</dbReference>
<evidence type="ECO:0000313" key="9">
    <source>
        <dbReference type="Proteomes" id="UP000664991"/>
    </source>
</evidence>
<dbReference type="EMBL" id="JAEMGP010000002">
    <property type="protein sequence ID" value="KAG5214042.1"/>
    <property type="molecule type" value="Genomic_DNA"/>
</dbReference>
<sequence length="196" mass="22077">MWGTDQADHFSHTDTVNPSPEGRGFLREENGFLIIADSTEKPAKRTKKVGIVGKYGTRYGASLRKMVKKIEISQHAKYTCSFCGKTKMKRRAVGIWHCGSCMKTVAGGAWTYKFLLLCIFTQSPTMVSGVMFLQLQHSSSSEMNITWTKVPQVTIPPPRSPPWCRHSQVAGTDLKFQKPGFRSWPQHHQRSSMAPE</sequence>
<organism evidence="8 9">
    <name type="scientific">Ovis aries</name>
    <name type="common">Sheep</name>
    <dbReference type="NCBI Taxonomy" id="9940"/>
    <lineage>
        <taxon>Eukaryota</taxon>
        <taxon>Metazoa</taxon>
        <taxon>Chordata</taxon>
        <taxon>Craniata</taxon>
        <taxon>Vertebrata</taxon>
        <taxon>Euteleostomi</taxon>
        <taxon>Mammalia</taxon>
        <taxon>Eutheria</taxon>
        <taxon>Laurasiatheria</taxon>
        <taxon>Artiodactyla</taxon>
        <taxon>Ruminantia</taxon>
        <taxon>Pecora</taxon>
        <taxon>Bovidae</taxon>
        <taxon>Caprinae</taxon>
        <taxon>Ovis</taxon>
    </lineage>
</organism>
<keyword evidence="2" id="KW-0479">Metal-binding</keyword>
<evidence type="ECO:0008006" key="10">
    <source>
        <dbReference type="Google" id="ProtNLM"/>
    </source>
</evidence>
<keyword evidence="3" id="KW-0863">Zinc-finger</keyword>
<dbReference type="PANTHER" id="PTHR48188:SF3">
    <property type="entry name" value="60S RIBOSOMAL PROTEIN L37A-RELATED"/>
    <property type="match status" value="1"/>
</dbReference>
<dbReference type="InterPro" id="IPR002674">
    <property type="entry name" value="Ribosomal_eL43"/>
</dbReference>